<comment type="caution">
    <text evidence="3">The sequence shown here is derived from an EMBL/GenBank/DDBJ whole genome shotgun (WGS) entry which is preliminary data.</text>
</comment>
<comment type="similarity">
    <text evidence="1">Belongs to the transglycosylase Slt family.</text>
</comment>
<dbReference type="Gene3D" id="1.10.530.10">
    <property type="match status" value="1"/>
</dbReference>
<dbReference type="GO" id="GO:0016020">
    <property type="term" value="C:membrane"/>
    <property type="evidence" value="ECO:0007669"/>
    <property type="project" value="InterPro"/>
</dbReference>
<accession>A0A419T6D3</accession>
<dbReference type="SUPFAM" id="SSF53955">
    <property type="entry name" value="Lysozyme-like"/>
    <property type="match status" value="1"/>
</dbReference>
<dbReference type="PANTHER" id="PTHR37423">
    <property type="entry name" value="SOLUBLE LYTIC MUREIN TRANSGLYCOSYLASE-RELATED"/>
    <property type="match status" value="1"/>
</dbReference>
<dbReference type="InterPro" id="IPR000189">
    <property type="entry name" value="Transglyc_AS"/>
</dbReference>
<keyword evidence="4" id="KW-1185">Reference proteome</keyword>
<name>A0A419T6D3_9FIRM</name>
<dbReference type="PROSITE" id="PS00922">
    <property type="entry name" value="TRANSGLYCOSYLASE"/>
    <property type="match status" value="1"/>
</dbReference>
<organism evidence="3 4">
    <name type="scientific">Lacrimispora algidixylanolytica</name>
    <dbReference type="NCBI Taxonomy" id="94868"/>
    <lineage>
        <taxon>Bacteria</taxon>
        <taxon>Bacillati</taxon>
        <taxon>Bacillota</taxon>
        <taxon>Clostridia</taxon>
        <taxon>Lachnospirales</taxon>
        <taxon>Lachnospiraceae</taxon>
        <taxon>Lacrimispora</taxon>
    </lineage>
</organism>
<dbReference type="Pfam" id="PF01464">
    <property type="entry name" value="SLT"/>
    <property type="match status" value="1"/>
</dbReference>
<dbReference type="InterPro" id="IPR023346">
    <property type="entry name" value="Lysozyme-like_dom_sf"/>
</dbReference>
<dbReference type="GO" id="GO:0000270">
    <property type="term" value="P:peptidoglycan metabolic process"/>
    <property type="evidence" value="ECO:0007669"/>
    <property type="project" value="InterPro"/>
</dbReference>
<dbReference type="Proteomes" id="UP000284277">
    <property type="component" value="Unassembled WGS sequence"/>
</dbReference>
<protein>
    <recommendedName>
        <fullName evidence="2">Transglycosylase SLT domain-containing protein</fullName>
    </recommendedName>
</protein>
<dbReference type="AlphaFoldDB" id="A0A419T6D3"/>
<dbReference type="RefSeq" id="WP_243117141.1">
    <property type="nucleotide sequence ID" value="NZ_MCIA01000008.1"/>
</dbReference>
<gene>
    <name evidence="3" type="ORF">BET01_15330</name>
</gene>
<evidence type="ECO:0000313" key="3">
    <source>
        <dbReference type="EMBL" id="RKD32986.1"/>
    </source>
</evidence>
<dbReference type="InterPro" id="IPR008258">
    <property type="entry name" value="Transglycosylase_SLT_dom_1"/>
</dbReference>
<dbReference type="PANTHER" id="PTHR37423:SF2">
    <property type="entry name" value="MEMBRANE-BOUND LYTIC MUREIN TRANSGLYCOSYLASE C"/>
    <property type="match status" value="1"/>
</dbReference>
<dbReference type="GO" id="GO:0008933">
    <property type="term" value="F:peptidoglycan lytic transglycosylase activity"/>
    <property type="evidence" value="ECO:0007669"/>
    <property type="project" value="InterPro"/>
</dbReference>
<evidence type="ECO:0000313" key="4">
    <source>
        <dbReference type="Proteomes" id="UP000284277"/>
    </source>
</evidence>
<sequence length="270" mass="29005">MATIDQLKMSALAGTTSVRTQNTASTSGNEFKKVLKSIANVPENLEGIFTEAANKYGISEKLLKAVAKVESNFNASATSKKGAAGIMQLMPATAKSLGVMNPYDARSNIMGGAKYLKEHLERFDGNIDLTLAAYNAGGNNVKKYGGIPPFKETQEYVKKVKNYMGSPESTKTGSLYFSSNSKTSNNDMTTAASNYSSYSPQGMSGINELYQTLTSLSGQSSETDGNSLSANKTNYLYLIELMKMRMQMSSYSLGSQDNTTNSTNSTNGII</sequence>
<dbReference type="CDD" id="cd00254">
    <property type="entry name" value="LT-like"/>
    <property type="match status" value="1"/>
</dbReference>
<evidence type="ECO:0000256" key="1">
    <source>
        <dbReference type="ARBA" id="ARBA00007734"/>
    </source>
</evidence>
<evidence type="ECO:0000259" key="2">
    <source>
        <dbReference type="Pfam" id="PF01464"/>
    </source>
</evidence>
<proteinExistence type="inferred from homology"/>
<reference evidence="3 4" key="1">
    <citation type="submission" date="2016-08" db="EMBL/GenBank/DDBJ databases">
        <title>A new outlook on sporulation: Clostridium algidixylanolyticum.</title>
        <authorList>
            <person name="Poppleton D.I."/>
            <person name="Gribaldo S."/>
        </authorList>
    </citation>
    <scope>NUCLEOTIDE SEQUENCE [LARGE SCALE GENOMIC DNA]</scope>
    <source>
        <strain evidence="3 4">SPL73</strain>
    </source>
</reference>
<dbReference type="EMBL" id="MCIA01000008">
    <property type="protein sequence ID" value="RKD32986.1"/>
    <property type="molecule type" value="Genomic_DNA"/>
</dbReference>
<feature type="domain" description="Transglycosylase SLT" evidence="2">
    <location>
        <begin position="49"/>
        <end position="156"/>
    </location>
</feature>